<organism evidence="2 3">
    <name type="scientific">Trifolium medium</name>
    <dbReference type="NCBI Taxonomy" id="97028"/>
    <lineage>
        <taxon>Eukaryota</taxon>
        <taxon>Viridiplantae</taxon>
        <taxon>Streptophyta</taxon>
        <taxon>Embryophyta</taxon>
        <taxon>Tracheophyta</taxon>
        <taxon>Spermatophyta</taxon>
        <taxon>Magnoliopsida</taxon>
        <taxon>eudicotyledons</taxon>
        <taxon>Gunneridae</taxon>
        <taxon>Pentapetalae</taxon>
        <taxon>rosids</taxon>
        <taxon>fabids</taxon>
        <taxon>Fabales</taxon>
        <taxon>Fabaceae</taxon>
        <taxon>Papilionoideae</taxon>
        <taxon>50 kb inversion clade</taxon>
        <taxon>NPAAA clade</taxon>
        <taxon>Hologalegina</taxon>
        <taxon>IRL clade</taxon>
        <taxon>Trifolieae</taxon>
        <taxon>Trifolium</taxon>
    </lineage>
</organism>
<dbReference type="AlphaFoldDB" id="A0A392SP62"/>
<evidence type="ECO:0000313" key="2">
    <source>
        <dbReference type="EMBL" id="MCI50197.1"/>
    </source>
</evidence>
<feature type="compositionally biased region" description="Basic residues" evidence="1">
    <location>
        <begin position="9"/>
        <end position="24"/>
    </location>
</feature>
<sequence length="89" mass="10519">MITWSRGPCARRRVIPSPRERKRGSSSPVSTRRGSCYPRLLDGLKLRVLLSHVPSLTINRVDQRRHDHFHRCSRWQRWDVHWGSGTYSL</sequence>
<keyword evidence="3" id="KW-1185">Reference proteome</keyword>
<comment type="caution">
    <text evidence="2">The sequence shown here is derived from an EMBL/GenBank/DDBJ whole genome shotgun (WGS) entry which is preliminary data.</text>
</comment>
<evidence type="ECO:0000313" key="3">
    <source>
        <dbReference type="Proteomes" id="UP000265520"/>
    </source>
</evidence>
<reference evidence="2 3" key="1">
    <citation type="journal article" date="2018" name="Front. Plant Sci.">
        <title>Red Clover (Trifolium pratense) and Zigzag Clover (T. medium) - A Picture of Genomic Similarities and Differences.</title>
        <authorList>
            <person name="Dluhosova J."/>
            <person name="Istvanek J."/>
            <person name="Nedelnik J."/>
            <person name="Repkova J."/>
        </authorList>
    </citation>
    <scope>NUCLEOTIDE SEQUENCE [LARGE SCALE GENOMIC DNA]</scope>
    <source>
        <strain evidence="3">cv. 10/8</strain>
        <tissue evidence="2">Leaf</tissue>
    </source>
</reference>
<proteinExistence type="predicted"/>
<protein>
    <submittedName>
        <fullName evidence="2">Uncharacterized protein</fullName>
    </submittedName>
</protein>
<name>A0A392SP62_9FABA</name>
<dbReference type="EMBL" id="LXQA010412887">
    <property type="protein sequence ID" value="MCI50197.1"/>
    <property type="molecule type" value="Genomic_DNA"/>
</dbReference>
<feature type="region of interest" description="Disordered" evidence="1">
    <location>
        <begin position="1"/>
        <end position="34"/>
    </location>
</feature>
<dbReference type="Proteomes" id="UP000265520">
    <property type="component" value="Unassembled WGS sequence"/>
</dbReference>
<evidence type="ECO:0000256" key="1">
    <source>
        <dbReference type="SAM" id="MobiDB-lite"/>
    </source>
</evidence>
<accession>A0A392SP62</accession>